<gene>
    <name evidence="7" type="ORF">MUY34_17170</name>
</gene>
<dbReference type="Pfam" id="PF07980">
    <property type="entry name" value="SusD_RagB"/>
    <property type="match status" value="1"/>
</dbReference>
<evidence type="ECO:0000256" key="3">
    <source>
        <dbReference type="ARBA" id="ARBA00022729"/>
    </source>
</evidence>
<evidence type="ECO:0000259" key="6">
    <source>
        <dbReference type="Pfam" id="PF07980"/>
    </source>
</evidence>
<evidence type="ECO:0000256" key="5">
    <source>
        <dbReference type="ARBA" id="ARBA00023237"/>
    </source>
</evidence>
<dbReference type="SUPFAM" id="SSF48452">
    <property type="entry name" value="TPR-like"/>
    <property type="match status" value="1"/>
</dbReference>
<dbReference type="EMBL" id="JALPQF010000083">
    <property type="protein sequence ID" value="MCK8482359.1"/>
    <property type="molecule type" value="Genomic_DNA"/>
</dbReference>
<keyword evidence="3" id="KW-0732">Signal</keyword>
<keyword evidence="5" id="KW-0998">Cell outer membrane</keyword>
<comment type="similarity">
    <text evidence="2">Belongs to the SusD family.</text>
</comment>
<dbReference type="Proteomes" id="UP001203687">
    <property type="component" value="Unassembled WGS sequence"/>
</dbReference>
<evidence type="ECO:0000313" key="7">
    <source>
        <dbReference type="EMBL" id="MCK8482359.1"/>
    </source>
</evidence>
<dbReference type="Gene3D" id="1.25.40.390">
    <property type="match status" value="1"/>
</dbReference>
<evidence type="ECO:0000256" key="2">
    <source>
        <dbReference type="ARBA" id="ARBA00006275"/>
    </source>
</evidence>
<keyword evidence="8" id="KW-1185">Reference proteome</keyword>
<proteinExistence type="inferred from homology"/>
<dbReference type="RefSeq" id="WP_248414063.1">
    <property type="nucleotide sequence ID" value="NZ_JALPQF010000083.1"/>
</dbReference>
<feature type="non-terminal residue" evidence="7">
    <location>
        <position position="1"/>
    </location>
</feature>
<accession>A0ABT0HDB8</accession>
<evidence type="ECO:0000313" key="8">
    <source>
        <dbReference type="Proteomes" id="UP001203687"/>
    </source>
</evidence>
<sequence length="135" mass="14886">QPLMNDLKIFRSAEMLLIRAEAAADANQLGVAAGFIKQLRDARFGSPQPLPAYASQTEAFGGILDERRLELLFEGHRWVDLKRLGNRGNRAIDRDAKECSLLSGCTLGNDDFRFTMPIPFSETAANSAAEQNPGY</sequence>
<evidence type="ECO:0000256" key="4">
    <source>
        <dbReference type="ARBA" id="ARBA00023136"/>
    </source>
</evidence>
<dbReference type="InterPro" id="IPR012944">
    <property type="entry name" value="SusD_RagB_dom"/>
</dbReference>
<feature type="domain" description="RagB/SusD" evidence="6">
    <location>
        <begin position="6"/>
        <end position="135"/>
    </location>
</feature>
<evidence type="ECO:0000256" key="1">
    <source>
        <dbReference type="ARBA" id="ARBA00004442"/>
    </source>
</evidence>
<keyword evidence="4" id="KW-0472">Membrane</keyword>
<comment type="caution">
    <text evidence="7">The sequence shown here is derived from an EMBL/GenBank/DDBJ whole genome shotgun (WGS) entry which is preliminary data.</text>
</comment>
<comment type="subcellular location">
    <subcellularLocation>
        <location evidence="1">Cell outer membrane</location>
    </subcellularLocation>
</comment>
<protein>
    <submittedName>
        <fullName evidence="7">RagB/SusD family nutrient uptake outer membrane protein</fullName>
    </submittedName>
</protein>
<reference evidence="7" key="1">
    <citation type="submission" date="2022-04" db="EMBL/GenBank/DDBJ databases">
        <authorList>
            <person name="Ren T."/>
        </authorList>
    </citation>
    <scope>NUCLEOTIDE SEQUENCE</scope>
    <source>
        <strain evidence="7">F63249</strain>
    </source>
</reference>
<organism evidence="7 8">
    <name type="scientific">Psychroserpens algicola</name>
    <dbReference type="NCBI Taxonomy" id="1719034"/>
    <lineage>
        <taxon>Bacteria</taxon>
        <taxon>Pseudomonadati</taxon>
        <taxon>Bacteroidota</taxon>
        <taxon>Flavobacteriia</taxon>
        <taxon>Flavobacteriales</taxon>
        <taxon>Flavobacteriaceae</taxon>
        <taxon>Psychroserpens</taxon>
    </lineage>
</organism>
<name>A0ABT0HDB8_9FLAO</name>
<dbReference type="InterPro" id="IPR011990">
    <property type="entry name" value="TPR-like_helical_dom_sf"/>
</dbReference>